<organism evidence="1 2">
    <name type="scientific">Armillaria luteobubalina</name>
    <dbReference type="NCBI Taxonomy" id="153913"/>
    <lineage>
        <taxon>Eukaryota</taxon>
        <taxon>Fungi</taxon>
        <taxon>Dikarya</taxon>
        <taxon>Basidiomycota</taxon>
        <taxon>Agaricomycotina</taxon>
        <taxon>Agaricomycetes</taxon>
        <taxon>Agaricomycetidae</taxon>
        <taxon>Agaricales</taxon>
        <taxon>Marasmiineae</taxon>
        <taxon>Physalacriaceae</taxon>
        <taxon>Armillaria</taxon>
    </lineage>
</organism>
<protein>
    <submittedName>
        <fullName evidence="1">Uncharacterized protein</fullName>
    </submittedName>
</protein>
<comment type="caution">
    <text evidence="1">The sequence shown here is derived from an EMBL/GenBank/DDBJ whole genome shotgun (WGS) entry which is preliminary data.</text>
</comment>
<gene>
    <name evidence="1" type="ORF">EDD18DRAFT_1332563</name>
</gene>
<proteinExistence type="predicted"/>
<accession>A0AA39Q3Y1</accession>
<dbReference type="EMBL" id="JAUEPU010000018">
    <property type="protein sequence ID" value="KAK0495170.1"/>
    <property type="molecule type" value="Genomic_DNA"/>
</dbReference>
<name>A0AA39Q3Y1_9AGAR</name>
<evidence type="ECO:0000313" key="2">
    <source>
        <dbReference type="Proteomes" id="UP001175228"/>
    </source>
</evidence>
<dbReference type="AlphaFoldDB" id="A0AA39Q3Y1"/>
<dbReference type="Proteomes" id="UP001175228">
    <property type="component" value="Unassembled WGS sequence"/>
</dbReference>
<reference evidence="1" key="1">
    <citation type="submission" date="2023-06" db="EMBL/GenBank/DDBJ databases">
        <authorList>
            <consortium name="Lawrence Berkeley National Laboratory"/>
            <person name="Ahrendt S."/>
            <person name="Sahu N."/>
            <person name="Indic B."/>
            <person name="Wong-Bajracharya J."/>
            <person name="Merenyi Z."/>
            <person name="Ke H.-M."/>
            <person name="Monk M."/>
            <person name="Kocsube S."/>
            <person name="Drula E."/>
            <person name="Lipzen A."/>
            <person name="Balint B."/>
            <person name="Henrissat B."/>
            <person name="Andreopoulos B."/>
            <person name="Martin F.M."/>
            <person name="Harder C.B."/>
            <person name="Rigling D."/>
            <person name="Ford K.L."/>
            <person name="Foster G.D."/>
            <person name="Pangilinan J."/>
            <person name="Papanicolaou A."/>
            <person name="Barry K."/>
            <person name="LaButti K."/>
            <person name="Viragh M."/>
            <person name="Koriabine M."/>
            <person name="Yan M."/>
            <person name="Riley R."/>
            <person name="Champramary S."/>
            <person name="Plett K.L."/>
            <person name="Tsai I.J."/>
            <person name="Slot J."/>
            <person name="Sipos G."/>
            <person name="Plett J."/>
            <person name="Nagy L.G."/>
            <person name="Grigoriev I.V."/>
        </authorList>
    </citation>
    <scope>NUCLEOTIDE SEQUENCE</scope>
    <source>
        <strain evidence="1">HWK02</strain>
    </source>
</reference>
<dbReference type="Gene3D" id="3.80.10.10">
    <property type="entry name" value="Ribonuclease Inhibitor"/>
    <property type="match status" value="1"/>
</dbReference>
<keyword evidence="2" id="KW-1185">Reference proteome</keyword>
<sequence>MAVGTLIKAHLIMGLSLTSHDLWAGSHSWSLIMSSSHFKSLYTFLHVNNDNKSLLEAISDEMPSREIGNDLSGSLKTNYSSSSLKLSIEIIPDDVIFEVARHASPHNVLQMCLASRARYNLLKPILYSLVDLDSTESCRETLKLFSQRPDITVLIQELTLRPSHPSGWAKSSETKIDKDWVSSVVEEIASAGHLRSLTSFLWDGMESPRDSLWTALQFGCPHLRTLGSSVGPRTQAVNPDSDIFNFKDLKGFSLSTQRLQRWTSYTPYQKLPVQMWNMLLIHSPRLQTLYIDGTCHLSQLWEVRPMLTGRWDQLRKFAVGNIFPVDIPIQESTVMISNFLENHPSLENVAALGFMSFSHQSLITLSTLPKWNSYRGKLLQLKNVPIECLLRKVVLTDWLSPRVNFNDRPILALITTLSICVNFVDRGSKEELNFFYRLFNTCRKLQHLDISCTSSVLLTDFLGSLYLAPQLHSFVLTRPRKFGEDNFTKAAMRTARMHYGLCEFTFRDVNAWDHVDYLNRTFRTKSMGTYIVVCDEISLPFVRVREAGVNAMGRRYTCSFTRILLVGDASPVYPIGRLSLHKSRGMIAQHKEDLDTLDLQVTNLRSYQKYLLDQVTHVQGIIDELNQQHRRAYSAIQLGETDYPQSRKANALRSPVQGILADGGIQRVLAEQEY</sequence>
<evidence type="ECO:0000313" key="1">
    <source>
        <dbReference type="EMBL" id="KAK0495170.1"/>
    </source>
</evidence>
<dbReference type="InterPro" id="IPR032675">
    <property type="entry name" value="LRR_dom_sf"/>
</dbReference>